<dbReference type="PANTHER" id="PTHR12093:SF10">
    <property type="entry name" value="MEMBRANE-ASSOCIATED PROTEIN HEM"/>
    <property type="match status" value="1"/>
</dbReference>
<name>A0A7T8K0E7_CALRO</name>
<dbReference type="GO" id="GO:0031209">
    <property type="term" value="C:SCAR complex"/>
    <property type="evidence" value="ECO:0007669"/>
    <property type="project" value="TreeGrafter"/>
</dbReference>
<keyword evidence="3" id="KW-1185">Reference proteome</keyword>
<accession>A0A7T8K0E7</accession>
<protein>
    <submittedName>
        <fullName evidence="2">Uncharacterized protein</fullName>
    </submittedName>
</protein>
<proteinExistence type="inferred from homology"/>
<reference evidence="3" key="1">
    <citation type="submission" date="2021-01" db="EMBL/GenBank/DDBJ databases">
        <title>Caligus Genome Assembly.</title>
        <authorList>
            <person name="Gallardo-Escarate C."/>
        </authorList>
    </citation>
    <scope>NUCLEOTIDE SEQUENCE [LARGE SCALE GENOMIC DNA]</scope>
</reference>
<dbReference type="OrthoDB" id="548214at2759"/>
<dbReference type="Proteomes" id="UP000595437">
    <property type="component" value="Chromosome 9"/>
</dbReference>
<dbReference type="InterPro" id="IPR019137">
    <property type="entry name" value="Nck-associated_protein-1"/>
</dbReference>
<dbReference type="Pfam" id="PF09735">
    <property type="entry name" value="Nckap1"/>
    <property type="match status" value="1"/>
</dbReference>
<dbReference type="PANTHER" id="PTHR12093">
    <property type="entry name" value="NCK-ASSOCIATED PROTEIN 1"/>
    <property type="match status" value="1"/>
</dbReference>
<dbReference type="AlphaFoldDB" id="A0A7T8K0E7"/>
<dbReference type="EMBL" id="CP045898">
    <property type="protein sequence ID" value="QQP40390.1"/>
    <property type="molecule type" value="Genomic_DNA"/>
</dbReference>
<gene>
    <name evidence="2" type="ORF">FKW44_014411</name>
</gene>
<dbReference type="GO" id="GO:0048812">
    <property type="term" value="P:neuron projection morphogenesis"/>
    <property type="evidence" value="ECO:0007669"/>
    <property type="project" value="TreeGrafter"/>
</dbReference>
<dbReference type="GO" id="GO:0030031">
    <property type="term" value="P:cell projection assembly"/>
    <property type="evidence" value="ECO:0007669"/>
    <property type="project" value="TreeGrafter"/>
</dbReference>
<dbReference type="GO" id="GO:0030866">
    <property type="term" value="P:cortical actin cytoskeleton organization"/>
    <property type="evidence" value="ECO:0007669"/>
    <property type="project" value="TreeGrafter"/>
</dbReference>
<evidence type="ECO:0000256" key="1">
    <source>
        <dbReference type="ARBA" id="ARBA00037947"/>
    </source>
</evidence>
<evidence type="ECO:0000313" key="3">
    <source>
        <dbReference type="Proteomes" id="UP000595437"/>
    </source>
</evidence>
<comment type="similarity">
    <text evidence="1">Belongs to the HEM-1/HEM-2 family.</text>
</comment>
<organism evidence="2 3">
    <name type="scientific">Caligus rogercresseyi</name>
    <name type="common">Sea louse</name>
    <dbReference type="NCBI Taxonomy" id="217165"/>
    <lineage>
        <taxon>Eukaryota</taxon>
        <taxon>Metazoa</taxon>
        <taxon>Ecdysozoa</taxon>
        <taxon>Arthropoda</taxon>
        <taxon>Crustacea</taxon>
        <taxon>Multicrustacea</taxon>
        <taxon>Hexanauplia</taxon>
        <taxon>Copepoda</taxon>
        <taxon>Siphonostomatoida</taxon>
        <taxon>Caligidae</taxon>
        <taxon>Caligus</taxon>
    </lineage>
</organism>
<evidence type="ECO:0000313" key="2">
    <source>
        <dbReference type="EMBL" id="QQP40390.1"/>
    </source>
</evidence>
<sequence length="111" mass="12743">MLSLVSNPGQLLNPSLTDTIPCEYLSLELIFGFVLCQPSLANKTAAELWIWVISLFRDEVLYIHPHIQSFFESIKGCGKKVNKVKDYQHTALQNASVLHRERRKFLRSALR</sequence>
<dbReference type="GO" id="GO:0016477">
    <property type="term" value="P:cell migration"/>
    <property type="evidence" value="ECO:0007669"/>
    <property type="project" value="TreeGrafter"/>
</dbReference>